<feature type="active site" description="Proton acceptor" evidence="9">
    <location>
        <position position="481"/>
    </location>
</feature>
<evidence type="ECO:0000256" key="6">
    <source>
        <dbReference type="ARBA" id="ARBA00022801"/>
    </source>
</evidence>
<dbReference type="EMBL" id="CMVM020000129">
    <property type="status" value="NOT_ANNOTATED_CDS"/>
    <property type="molecule type" value="Genomic_DNA"/>
</dbReference>
<dbReference type="Pfam" id="PF07970">
    <property type="entry name" value="COPIIcoated_ERV"/>
    <property type="match status" value="1"/>
</dbReference>
<dbReference type="GO" id="GO:0070006">
    <property type="term" value="F:metalloaminopeptidase activity"/>
    <property type="evidence" value="ECO:0007669"/>
    <property type="project" value="TreeGrafter"/>
</dbReference>
<feature type="domain" description="Peptidase M1 membrane alanine aminopeptidase" evidence="14">
    <location>
        <begin position="400"/>
        <end position="529"/>
    </location>
</feature>
<feature type="binding site" evidence="10">
    <location>
        <position position="480"/>
    </location>
    <ligand>
        <name>Zn(2+)</name>
        <dbReference type="ChEBI" id="CHEBI:29105"/>
        <note>catalytic</note>
    </ligand>
</feature>
<evidence type="ECO:0000256" key="11">
    <source>
        <dbReference type="PIRSR" id="PIRSR634016-4"/>
    </source>
</evidence>
<evidence type="ECO:0000259" key="17">
    <source>
        <dbReference type="Pfam" id="PF17900"/>
    </source>
</evidence>
<dbReference type="AlphaFoldDB" id="A0A2K6W152"/>
<evidence type="ECO:0000256" key="12">
    <source>
        <dbReference type="SAM" id="MobiDB-lite"/>
    </source>
</evidence>
<dbReference type="InterPro" id="IPR014782">
    <property type="entry name" value="Peptidase_M1_dom"/>
</dbReference>
<keyword evidence="5 10" id="KW-0479">Metal-binding</keyword>
<evidence type="ECO:0000259" key="16">
    <source>
        <dbReference type="Pfam" id="PF13850"/>
    </source>
</evidence>
<dbReference type="InterPro" id="IPR039542">
    <property type="entry name" value="Erv_N"/>
</dbReference>
<dbReference type="Gene3D" id="1.10.390.10">
    <property type="entry name" value="Neutral Protease Domain 2"/>
    <property type="match status" value="1"/>
</dbReference>
<reference evidence="19" key="1">
    <citation type="submission" date="2013-10" db="EMBL/GenBank/DDBJ databases">
        <title>Genome sequencing of Onchocerca volvulus.</title>
        <authorList>
            <person name="Cotton J."/>
            <person name="Tsai J."/>
            <person name="Stanley E."/>
            <person name="Tracey A."/>
            <person name="Holroyd N."/>
            <person name="Lustigman S."/>
            <person name="Berriman M."/>
        </authorList>
    </citation>
    <scope>NUCLEOTIDE SEQUENCE</scope>
</reference>
<feature type="domain" description="Endoplasmic reticulum vesicle transporter N-terminal" evidence="16">
    <location>
        <begin position="1178"/>
        <end position="1260"/>
    </location>
</feature>
<dbReference type="InterPro" id="IPR012936">
    <property type="entry name" value="Erv_C"/>
</dbReference>
<evidence type="ECO:0000256" key="9">
    <source>
        <dbReference type="PIRSR" id="PIRSR634016-1"/>
    </source>
</evidence>
<dbReference type="Pfam" id="PF13850">
    <property type="entry name" value="ERGIC_N"/>
    <property type="match status" value="1"/>
</dbReference>
<keyword evidence="19" id="KW-1185">Reference proteome</keyword>
<keyword evidence="13" id="KW-1133">Transmembrane helix</keyword>
<keyword evidence="13" id="KW-0812">Transmembrane</keyword>
<feature type="binding site" evidence="10">
    <location>
        <position position="484"/>
    </location>
    <ligand>
        <name>Zn(2+)</name>
        <dbReference type="ChEBI" id="CHEBI:29105"/>
        <note>catalytic</note>
    </ligand>
</feature>
<comment type="similarity">
    <text evidence="2">Belongs to the ERGIC family.</text>
</comment>
<dbReference type="InterPro" id="IPR027268">
    <property type="entry name" value="Peptidase_M4/M1_CTD_sf"/>
</dbReference>
<sequence>MISDRTSLKNSPNGNVELWNVNDASSVIISPGTVDTFSSQRSVLKRKHSNWLGKCILFILVLTVFIFGVLLAFLVGHWVAKSEKSPDQLITSSLINTITISSSSINPLISTSKVVLDIGEETKVKNITLLSIYPPSSNSIPPRSFHFSMSSVTNQKHRKIPLSRLPRTLRPEHYDLQLDFTKVTAKEQIFGNVSVLLESYGNSTTPYEIVFHAATNIHIDKMRLHHRGKNVDIETLKRDQHARIIQLLLKQPLKHGWFGFFNDIKNMQGYSICGTEKKTDDNLSTRNQHLPIISFITKFQPSLARTFFPCWDEPNWKTTYNITILHSSSITVLTNAAPLHLNPQKQRHSFVRTKFRETPPIPAFLLAFAFGPYNSLERSTGYGVSLTIWTFPEDLVCAKFAANFSPYMFDQLAKEFVIPYPLSKIDFVAAHSFPSGSMENWGLIVFQKEMFLLDSLLESNANMTVDLLAEQYNIEKIITHELVHQWFGNLVTINDWSELWISEGFASYYVNDFLKKHRPALAINEYFLRLSQLLSRQVIEISKFPVPSLFFRIYSIFFRSTVFSCLIGLLQTSSEKVPLVKHFTTEAEVEKAFNPFHLYTKGAVIVKMICDLVGENNFREGVKRFLETNAYKSIGRSALWKAMPAFTNHGLENKKLENVIEPWLLNDGMPEVMISRNYKYGSIQLIPRSSDQNRYVIYLRDVSHDVKNSKGSIKKTRGKKWTVRSEQTEIANTEETMRTNSKKREAKRKQKISDGRPIGERKKEYRHRKLNEKCWSSQEQQLWSIPFTYQLSSKTNLFGNPIREFWLHNKTVVFVDKEAQTSAALLANVNWKYPYRVNYDIENWKMLARLLHENHLSIPLYSRIQLILDSEFYLKQSNVPEIYLFILSYLTKENDVGLLLFGLDALYRFYDMFRGSSINSLLLIFLREVIEWLDKVMDDTKTKPELAALWLLDANRLIQFYKLRCAMNLSSCDPEDKVEKWLKSGGLAEGDHYSQMIAICHHLFTRGTKEEYDLVESGLKQFNGKWTTTIQLATCVRNEHILKKVANQIIATRNAAVYTAILQNEFTLLYNKKFRALFWREIANMPLMERKLLFSIETDQTTQVAQILVHSVRSSNELEWLINIVPDWGHYMKSHIEYLRRKFQWIDEVATPRIKHFLLRVIKQPTTLRQRRPVQEVVRNFDAFNKTVDEVSEEKRATGGFLATLAFIIIAVLVFGELRNYFYDEEGHYYRFSVDTAYSEHPELELDIIVATPCTNLMAHLTGTASNEFNTVNEFKHDPTRFEFTEKEAMYWNELKKVQRRSKEGTTLFKSLDEMTFVSGRVEEGLKIEAETKQREEAHAIQLERKKNPKQSMDGGTLILIGNGFNVFHVVASNSEKNEGTACRIHGRMRVNKVKGDSFVVSTGKGLGVDGIFAHFGGISSPGNVSHRIERFNFGPRIYGLVTPLAGIEQISETGVDEFRYFLKIVPTRIYHSGLFGGSTLTYQYSVTFMKKTPKKDVHKHAAIIIHYEFAATVIEVRRIQSSLLQLLVRLCSAVGGVFATSIVLNNICVRLSTVWMSTWKRIKKIRPVDRHLEIVQPGIVIDT</sequence>
<feature type="region of interest" description="Disordered" evidence="12">
    <location>
        <begin position="733"/>
        <end position="763"/>
    </location>
</feature>
<comment type="subcellular location">
    <subcellularLocation>
        <location evidence="1">Endoplasmic reticulum-Golgi intermediate compartment membrane</location>
        <topology evidence="1">Multi-pass membrane protein</topology>
    </subcellularLocation>
</comment>
<evidence type="ECO:0000313" key="18">
    <source>
        <dbReference type="EnsemblMetazoa" id="OVOC4261.1"/>
    </source>
</evidence>
<dbReference type="InterPro" id="IPR034016">
    <property type="entry name" value="M1_APN-typ"/>
</dbReference>
<evidence type="ECO:0000256" key="13">
    <source>
        <dbReference type="SAM" id="Phobius"/>
    </source>
</evidence>
<keyword evidence="4" id="KW-0645">Protease</keyword>
<dbReference type="PRINTS" id="PR00756">
    <property type="entry name" value="ALADIPTASE"/>
</dbReference>
<dbReference type="Pfam" id="PF17900">
    <property type="entry name" value="Peptidase_M1_N"/>
    <property type="match status" value="1"/>
</dbReference>
<keyword evidence="6" id="KW-0378">Hydrolase</keyword>
<dbReference type="GO" id="GO:0043171">
    <property type="term" value="P:peptide catabolic process"/>
    <property type="evidence" value="ECO:0007669"/>
    <property type="project" value="TreeGrafter"/>
</dbReference>
<reference evidence="18" key="2">
    <citation type="submission" date="2018-02" db="UniProtKB">
        <authorList>
            <consortium name="EnsemblMetazoa"/>
        </authorList>
    </citation>
    <scope>IDENTIFICATION</scope>
</reference>
<dbReference type="Pfam" id="PF01433">
    <property type="entry name" value="Peptidase_M1"/>
    <property type="match status" value="2"/>
</dbReference>
<feature type="compositionally biased region" description="Basic and acidic residues" evidence="12">
    <location>
        <begin position="751"/>
        <end position="763"/>
    </location>
</feature>
<dbReference type="GO" id="GO:0033116">
    <property type="term" value="C:endoplasmic reticulum-Golgi intermediate compartment membrane"/>
    <property type="evidence" value="ECO:0007669"/>
    <property type="project" value="UniProtKB-SubCell"/>
</dbReference>
<evidence type="ECO:0000256" key="2">
    <source>
        <dbReference type="ARBA" id="ARBA00005648"/>
    </source>
</evidence>
<feature type="binding site" evidence="10">
    <location>
        <position position="503"/>
    </location>
    <ligand>
        <name>Zn(2+)</name>
        <dbReference type="ChEBI" id="CHEBI:29105"/>
        <note>catalytic</note>
    </ligand>
</feature>
<dbReference type="InterPro" id="IPR050344">
    <property type="entry name" value="Peptidase_M1_aminopeptidases"/>
</dbReference>
<evidence type="ECO:0008006" key="20">
    <source>
        <dbReference type="Google" id="ProtNLM"/>
    </source>
</evidence>
<feature type="transmembrane region" description="Helical" evidence="13">
    <location>
        <begin position="55"/>
        <end position="80"/>
    </location>
</feature>
<evidence type="ECO:0000256" key="1">
    <source>
        <dbReference type="ARBA" id="ARBA00004457"/>
    </source>
</evidence>
<evidence type="ECO:0000256" key="10">
    <source>
        <dbReference type="PIRSR" id="PIRSR634016-3"/>
    </source>
</evidence>
<keyword evidence="8" id="KW-0482">Metalloprotease</keyword>
<accession>A0A2K6W152</accession>
<dbReference type="EnsemblMetazoa" id="OVOC4261.1">
    <property type="protein sequence ID" value="OVOC4261.1"/>
    <property type="gene ID" value="WBGene00241070"/>
</dbReference>
<dbReference type="GO" id="GO:0006508">
    <property type="term" value="P:proteolysis"/>
    <property type="evidence" value="ECO:0007669"/>
    <property type="project" value="UniProtKB-KW"/>
</dbReference>
<keyword evidence="13" id="KW-0472">Membrane</keyword>
<evidence type="ECO:0000256" key="4">
    <source>
        <dbReference type="ARBA" id="ARBA00022670"/>
    </source>
</evidence>
<evidence type="ECO:0000259" key="14">
    <source>
        <dbReference type="Pfam" id="PF01433"/>
    </source>
</evidence>
<evidence type="ECO:0000256" key="5">
    <source>
        <dbReference type="ARBA" id="ARBA00022723"/>
    </source>
</evidence>
<dbReference type="STRING" id="6282.A0A2K6W152"/>
<comment type="similarity">
    <text evidence="3">Belongs to the peptidase M1 family.</text>
</comment>
<dbReference type="GO" id="GO:0005615">
    <property type="term" value="C:extracellular space"/>
    <property type="evidence" value="ECO:0007669"/>
    <property type="project" value="TreeGrafter"/>
</dbReference>
<dbReference type="InterPro" id="IPR001930">
    <property type="entry name" value="Peptidase_M1"/>
</dbReference>
<dbReference type="Proteomes" id="UP000024404">
    <property type="component" value="Unassembled WGS sequence"/>
</dbReference>
<dbReference type="GO" id="GO:0042277">
    <property type="term" value="F:peptide binding"/>
    <property type="evidence" value="ECO:0007669"/>
    <property type="project" value="TreeGrafter"/>
</dbReference>
<dbReference type="PANTHER" id="PTHR11533">
    <property type="entry name" value="PROTEASE M1 ZINC METALLOPROTEASE"/>
    <property type="match status" value="1"/>
</dbReference>
<dbReference type="InterPro" id="IPR042097">
    <property type="entry name" value="Aminopeptidase_N-like_N_sf"/>
</dbReference>
<feature type="domain" description="Aminopeptidase N-like N-terminal" evidence="17">
    <location>
        <begin position="171"/>
        <end position="365"/>
    </location>
</feature>
<dbReference type="CDD" id="cd09601">
    <property type="entry name" value="M1_APN-Q_like"/>
    <property type="match status" value="1"/>
</dbReference>
<dbReference type="SUPFAM" id="SSF55486">
    <property type="entry name" value="Metalloproteases ('zincins'), catalytic domain"/>
    <property type="match status" value="1"/>
</dbReference>
<feature type="domain" description="Peptidase M1 membrane alanine aminopeptidase" evidence="14">
    <location>
        <begin position="574"/>
        <end position="663"/>
    </location>
</feature>
<organism evidence="18 19">
    <name type="scientific">Onchocerca volvulus</name>
    <dbReference type="NCBI Taxonomy" id="6282"/>
    <lineage>
        <taxon>Eukaryota</taxon>
        <taxon>Metazoa</taxon>
        <taxon>Ecdysozoa</taxon>
        <taxon>Nematoda</taxon>
        <taxon>Chromadorea</taxon>
        <taxon>Rhabditida</taxon>
        <taxon>Spirurina</taxon>
        <taxon>Spiruromorpha</taxon>
        <taxon>Filarioidea</taxon>
        <taxon>Onchocercidae</taxon>
        <taxon>Onchocerca</taxon>
    </lineage>
</organism>
<feature type="compositionally biased region" description="Basic residues" evidence="12">
    <location>
        <begin position="740"/>
        <end position="750"/>
    </location>
</feature>
<dbReference type="PANTHER" id="PTHR11533:SF21">
    <property type="entry name" value="AMINOPEPTIDASE"/>
    <property type="match status" value="1"/>
</dbReference>
<feature type="site" description="Transition state stabilizer" evidence="11">
    <location>
        <position position="599"/>
    </location>
</feature>
<dbReference type="Gene3D" id="1.25.50.20">
    <property type="match status" value="1"/>
</dbReference>
<comment type="cofactor">
    <cofactor evidence="10">
        <name>Zn(2+)</name>
        <dbReference type="ChEBI" id="CHEBI:29105"/>
    </cofactor>
    <text evidence="10">Binds 1 zinc ion per subunit.</text>
</comment>
<protein>
    <recommendedName>
        <fullName evidence="20">Peptidase M1 membrane alanine aminopeptidase domain-containing protein</fullName>
    </recommendedName>
</protein>
<keyword evidence="7 10" id="KW-0862">Zinc</keyword>
<name>A0A2K6W152_ONCVO</name>
<dbReference type="InterPro" id="IPR045357">
    <property type="entry name" value="Aminopeptidase_N-like_N"/>
</dbReference>
<evidence type="ECO:0000256" key="3">
    <source>
        <dbReference type="ARBA" id="ARBA00010136"/>
    </source>
</evidence>
<feature type="domain" description="Endoplasmic reticulum vesicle transporter C-terminal" evidence="15">
    <location>
        <begin position="1375"/>
        <end position="1542"/>
    </location>
</feature>
<evidence type="ECO:0000313" key="19">
    <source>
        <dbReference type="Proteomes" id="UP000024404"/>
    </source>
</evidence>
<dbReference type="SUPFAM" id="SSF63737">
    <property type="entry name" value="Leukotriene A4 hydrolase N-terminal domain"/>
    <property type="match status" value="1"/>
</dbReference>
<evidence type="ECO:0000256" key="7">
    <source>
        <dbReference type="ARBA" id="ARBA00022833"/>
    </source>
</evidence>
<dbReference type="OMA" id="RRKFQWI"/>
<evidence type="ECO:0000259" key="15">
    <source>
        <dbReference type="Pfam" id="PF07970"/>
    </source>
</evidence>
<dbReference type="Gene3D" id="2.60.40.1730">
    <property type="entry name" value="tricorn interacting facor f3 domain"/>
    <property type="match status" value="1"/>
</dbReference>
<proteinExistence type="inferred from homology"/>
<dbReference type="Gene3D" id="2.60.40.1910">
    <property type="match status" value="1"/>
</dbReference>
<evidence type="ECO:0000256" key="8">
    <source>
        <dbReference type="ARBA" id="ARBA00023049"/>
    </source>
</evidence>
<dbReference type="GO" id="GO:0008270">
    <property type="term" value="F:zinc ion binding"/>
    <property type="evidence" value="ECO:0007669"/>
    <property type="project" value="InterPro"/>
</dbReference>